<dbReference type="InterPro" id="IPR020007">
    <property type="entry name" value="NeuB/NeuA"/>
</dbReference>
<dbReference type="STRING" id="1285242.A6A04_03795"/>
<evidence type="ECO:0000259" key="1">
    <source>
        <dbReference type="PROSITE" id="PS50844"/>
    </source>
</evidence>
<protein>
    <submittedName>
        <fullName evidence="2">N-acetylneuraminate synthase</fullName>
    </submittedName>
</protein>
<reference evidence="2 3" key="1">
    <citation type="submission" date="2016-04" db="EMBL/GenBank/DDBJ databases">
        <title>Draft genome sequence of freshwater magnetotactic bacteria Magnetospirillum marisnigri SP-1 and Magnetospirillum moscoviense BB-1.</title>
        <authorList>
            <person name="Koziaeva V."/>
            <person name="Dziuba M.V."/>
            <person name="Ivanov T.M."/>
            <person name="Kuznetsov B."/>
            <person name="Grouzdev D.S."/>
        </authorList>
    </citation>
    <scope>NUCLEOTIDE SEQUENCE [LARGE SCALE GENOMIC DNA]</scope>
    <source>
        <strain evidence="2 3">SP-1</strain>
    </source>
</reference>
<dbReference type="InterPro" id="IPR013974">
    <property type="entry name" value="SAF"/>
</dbReference>
<dbReference type="PROSITE" id="PS50844">
    <property type="entry name" value="AFP_LIKE"/>
    <property type="match status" value="1"/>
</dbReference>
<dbReference type="PANTHER" id="PTHR42966:SF1">
    <property type="entry name" value="SIALIC ACID SYNTHASE"/>
    <property type="match status" value="1"/>
</dbReference>
<dbReference type="GO" id="GO:0047444">
    <property type="term" value="F:N-acylneuraminate-9-phosphate synthase activity"/>
    <property type="evidence" value="ECO:0007669"/>
    <property type="project" value="TreeGrafter"/>
</dbReference>
<dbReference type="PANTHER" id="PTHR42966">
    <property type="entry name" value="N-ACETYLNEURAMINATE SYNTHASE"/>
    <property type="match status" value="1"/>
</dbReference>
<dbReference type="Gene3D" id="3.20.20.70">
    <property type="entry name" value="Aldolase class I"/>
    <property type="match status" value="1"/>
</dbReference>
<dbReference type="SUPFAM" id="SSF51569">
    <property type="entry name" value="Aldolase"/>
    <property type="match status" value="1"/>
</dbReference>
<dbReference type="AlphaFoldDB" id="A0A178MMD1"/>
<organism evidence="2 3">
    <name type="scientific">Paramagnetospirillum marisnigri</name>
    <dbReference type="NCBI Taxonomy" id="1285242"/>
    <lineage>
        <taxon>Bacteria</taxon>
        <taxon>Pseudomonadati</taxon>
        <taxon>Pseudomonadota</taxon>
        <taxon>Alphaproteobacteria</taxon>
        <taxon>Rhodospirillales</taxon>
        <taxon>Magnetospirillaceae</taxon>
        <taxon>Paramagnetospirillum</taxon>
    </lineage>
</organism>
<feature type="domain" description="AFP-like" evidence="1">
    <location>
        <begin position="296"/>
        <end position="352"/>
    </location>
</feature>
<dbReference type="RefSeq" id="WP_068493698.1">
    <property type="nucleotide sequence ID" value="NZ_LWQT01000066.1"/>
</dbReference>
<dbReference type="EMBL" id="LWQT01000066">
    <property type="protein sequence ID" value="OAN49248.1"/>
    <property type="molecule type" value="Genomic_DNA"/>
</dbReference>
<dbReference type="InterPro" id="IPR013785">
    <property type="entry name" value="Aldolase_TIM"/>
</dbReference>
<dbReference type="InterPro" id="IPR013132">
    <property type="entry name" value="PseI/NeuA/B-like_N"/>
</dbReference>
<keyword evidence="3" id="KW-1185">Reference proteome</keyword>
<name>A0A178MMD1_9PROT</name>
<comment type="caution">
    <text evidence="2">The sequence shown here is derived from an EMBL/GenBank/DDBJ whole genome shotgun (WGS) entry which is preliminary data.</text>
</comment>
<dbReference type="Gene3D" id="3.90.1210.10">
    <property type="entry name" value="Antifreeze-like/N-acetylneuraminic acid synthase C-terminal domain"/>
    <property type="match status" value="1"/>
</dbReference>
<dbReference type="Proteomes" id="UP000078428">
    <property type="component" value="Unassembled WGS sequence"/>
</dbReference>
<sequence length="352" mass="38110">MIAKGQFKVLGRPVGCDAPCFVIAEAGINHNGKLALALELVDAAAAAGADAVKFQTFKSDKVVSPIADKAEYQMLTTGEQESQLDMVRKLELSFDDFRTISRHCRDRGILFLSTPFDDDSIGFLNDLDMPLFKVPSGEITNFPYLARIAATGRPVIMSTGMATLGEVDEALRVLHQGGCDHIAILHCVSNYPAAFEDSNLRAMDTLRAAFGLPVGYSDHTLGIEVALAAVAREACILEKHFTLDKTMVGPDHTASLDPSELAALIRGVRLIESALGHGRKEPCAAEVNTAQVARRSLFLGRDMAEEEEITLPDLIALRPAGGISPAQSRMVIGRRTRRPLAAGTRLEWEDIQ</sequence>
<dbReference type="NCBIfam" id="TIGR03569">
    <property type="entry name" value="NeuB_NnaB"/>
    <property type="match status" value="1"/>
</dbReference>
<dbReference type="InterPro" id="IPR057736">
    <property type="entry name" value="SAF_PseI/NeuA/NeuB"/>
</dbReference>
<dbReference type="InterPro" id="IPR006190">
    <property type="entry name" value="SAF_AFP_Neu5Ac"/>
</dbReference>
<dbReference type="OrthoDB" id="9781701at2"/>
<dbReference type="InterPro" id="IPR051690">
    <property type="entry name" value="PseI-like"/>
</dbReference>
<accession>A0A178MMD1</accession>
<evidence type="ECO:0000313" key="2">
    <source>
        <dbReference type="EMBL" id="OAN49248.1"/>
    </source>
</evidence>
<proteinExistence type="predicted"/>
<dbReference type="InterPro" id="IPR036732">
    <property type="entry name" value="AFP_Neu5c_C_sf"/>
</dbReference>
<dbReference type="SUPFAM" id="SSF51269">
    <property type="entry name" value="AFP III-like domain"/>
    <property type="match status" value="1"/>
</dbReference>
<evidence type="ECO:0000313" key="3">
    <source>
        <dbReference type="Proteomes" id="UP000078428"/>
    </source>
</evidence>
<dbReference type="CDD" id="cd11615">
    <property type="entry name" value="SAF_NeuB_like"/>
    <property type="match status" value="1"/>
</dbReference>
<dbReference type="SMART" id="SM00858">
    <property type="entry name" value="SAF"/>
    <property type="match status" value="1"/>
</dbReference>
<dbReference type="Pfam" id="PF03102">
    <property type="entry name" value="NeuB"/>
    <property type="match status" value="1"/>
</dbReference>
<gene>
    <name evidence="2" type="ORF">A6A04_03795</name>
</gene>
<dbReference type="GO" id="GO:0016051">
    <property type="term" value="P:carbohydrate biosynthetic process"/>
    <property type="evidence" value="ECO:0007669"/>
    <property type="project" value="InterPro"/>
</dbReference>